<dbReference type="Proteomes" id="UP000250275">
    <property type="component" value="Unassembled WGS sequence"/>
</dbReference>
<protein>
    <submittedName>
        <fullName evidence="2">Uncharacterized protein</fullName>
    </submittedName>
</protein>
<evidence type="ECO:0000313" key="3">
    <source>
        <dbReference type="Proteomes" id="UP000250275"/>
    </source>
</evidence>
<feature type="compositionally biased region" description="Basic and acidic residues" evidence="1">
    <location>
        <begin position="114"/>
        <end position="125"/>
    </location>
</feature>
<organism evidence="2 3">
    <name type="scientific">Eufriesea mexicana</name>
    <dbReference type="NCBI Taxonomy" id="516756"/>
    <lineage>
        <taxon>Eukaryota</taxon>
        <taxon>Metazoa</taxon>
        <taxon>Ecdysozoa</taxon>
        <taxon>Arthropoda</taxon>
        <taxon>Hexapoda</taxon>
        <taxon>Insecta</taxon>
        <taxon>Pterygota</taxon>
        <taxon>Neoptera</taxon>
        <taxon>Endopterygota</taxon>
        <taxon>Hymenoptera</taxon>
        <taxon>Apocrita</taxon>
        <taxon>Aculeata</taxon>
        <taxon>Apoidea</taxon>
        <taxon>Anthophila</taxon>
        <taxon>Apidae</taxon>
        <taxon>Eufriesea</taxon>
    </lineage>
</organism>
<keyword evidence="3" id="KW-1185">Reference proteome</keyword>
<evidence type="ECO:0000256" key="1">
    <source>
        <dbReference type="SAM" id="MobiDB-lite"/>
    </source>
</evidence>
<feature type="compositionally biased region" description="Basic and acidic residues" evidence="1">
    <location>
        <begin position="41"/>
        <end position="77"/>
    </location>
</feature>
<feature type="region of interest" description="Disordered" evidence="1">
    <location>
        <begin position="1"/>
        <end position="80"/>
    </location>
</feature>
<sequence>MQRRPGTPPRKGKGCSCWHEAQPHGGSCNGKPASPLQNTTAREKSSDEERGERDEKKKEEEKGETGPSAKGEHREPYRSSPQHYIYRWTLVKPLPEDVVTWAGVRKRRRHRWKKDGDEKQRRWEG</sequence>
<dbReference type="EMBL" id="KQ762031">
    <property type="protein sequence ID" value="OAD56388.1"/>
    <property type="molecule type" value="Genomic_DNA"/>
</dbReference>
<evidence type="ECO:0000313" key="2">
    <source>
        <dbReference type="EMBL" id="OAD56388.1"/>
    </source>
</evidence>
<proteinExistence type="predicted"/>
<name>A0A310SEQ6_9HYME</name>
<dbReference type="AlphaFoldDB" id="A0A310SEQ6"/>
<gene>
    <name evidence="2" type="ORF">WN48_03514</name>
</gene>
<reference evidence="2 3" key="1">
    <citation type="submission" date="2015-07" db="EMBL/GenBank/DDBJ databases">
        <title>The genome of Eufriesea mexicana.</title>
        <authorList>
            <person name="Pan H."/>
            <person name="Kapheim K."/>
        </authorList>
    </citation>
    <scope>NUCLEOTIDE SEQUENCE [LARGE SCALE GENOMIC DNA]</scope>
    <source>
        <strain evidence="2">0111107269</strain>
        <tissue evidence="2">Whole body</tissue>
    </source>
</reference>
<feature type="region of interest" description="Disordered" evidence="1">
    <location>
        <begin position="106"/>
        <end position="125"/>
    </location>
</feature>
<accession>A0A310SEQ6</accession>